<accession>A0ABS9KQ15</accession>
<organism evidence="6 7">
    <name type="scientific">Terrimonas ginsenosidimutans</name>
    <dbReference type="NCBI Taxonomy" id="2908004"/>
    <lineage>
        <taxon>Bacteria</taxon>
        <taxon>Pseudomonadati</taxon>
        <taxon>Bacteroidota</taxon>
        <taxon>Chitinophagia</taxon>
        <taxon>Chitinophagales</taxon>
        <taxon>Chitinophagaceae</taxon>
        <taxon>Terrimonas</taxon>
    </lineage>
</organism>
<dbReference type="Gene3D" id="3.40.30.10">
    <property type="entry name" value="Glutaredoxin"/>
    <property type="match status" value="1"/>
</dbReference>
<dbReference type="EMBL" id="JAKLTR010000004">
    <property type="protein sequence ID" value="MCG2614399.1"/>
    <property type="molecule type" value="Genomic_DNA"/>
</dbReference>
<dbReference type="InterPro" id="IPR013766">
    <property type="entry name" value="Thioredoxin_domain"/>
</dbReference>
<dbReference type="InterPro" id="IPR017937">
    <property type="entry name" value="Thioredoxin_CS"/>
</dbReference>
<evidence type="ECO:0000256" key="4">
    <source>
        <dbReference type="ARBA" id="ARBA00023284"/>
    </source>
</evidence>
<keyword evidence="3" id="KW-1015">Disulfide bond</keyword>
<evidence type="ECO:0000259" key="5">
    <source>
        <dbReference type="PROSITE" id="PS51352"/>
    </source>
</evidence>
<evidence type="ECO:0000313" key="6">
    <source>
        <dbReference type="EMBL" id="MCG2614399.1"/>
    </source>
</evidence>
<proteinExistence type="predicted"/>
<dbReference type="PROSITE" id="PS51257">
    <property type="entry name" value="PROKAR_LIPOPROTEIN"/>
    <property type="match status" value="1"/>
</dbReference>
<dbReference type="PROSITE" id="PS51352">
    <property type="entry name" value="THIOREDOXIN_2"/>
    <property type="match status" value="1"/>
</dbReference>
<comment type="subcellular location">
    <subcellularLocation>
        <location evidence="1">Cell envelope</location>
    </subcellularLocation>
</comment>
<dbReference type="PANTHER" id="PTHR42852:SF6">
    <property type="entry name" value="THIOL:DISULFIDE INTERCHANGE PROTEIN DSBE"/>
    <property type="match status" value="1"/>
</dbReference>
<dbReference type="CDD" id="cd02966">
    <property type="entry name" value="TlpA_like_family"/>
    <property type="match status" value="1"/>
</dbReference>
<dbReference type="RefSeq" id="WP_237870763.1">
    <property type="nucleotide sequence ID" value="NZ_JAKLTR010000004.1"/>
</dbReference>
<keyword evidence="4" id="KW-0676">Redox-active center</keyword>
<dbReference type="SUPFAM" id="SSF52833">
    <property type="entry name" value="Thioredoxin-like"/>
    <property type="match status" value="1"/>
</dbReference>
<comment type="caution">
    <text evidence="6">The sequence shown here is derived from an EMBL/GenBank/DDBJ whole genome shotgun (WGS) entry which is preliminary data.</text>
</comment>
<dbReference type="InterPro" id="IPR000866">
    <property type="entry name" value="AhpC/TSA"/>
</dbReference>
<name>A0ABS9KQ15_9BACT</name>
<dbReference type="Proteomes" id="UP001165367">
    <property type="component" value="Unassembled WGS sequence"/>
</dbReference>
<evidence type="ECO:0000256" key="1">
    <source>
        <dbReference type="ARBA" id="ARBA00004196"/>
    </source>
</evidence>
<sequence length="313" mass="35505">MEKLRNHIVLFAFAIGLLFLAACQNERSNNNSKEASPDVPAGEIMVKETKPAAPIFSSITELINYYKNAIDSLSRQEKRAQDPELIMKLSDSSYVVTREQNNHIYAFLAEHDRTSENFYALRYLVIPALTDVRPEQLDSLFQSFPDSMRKTANGRFFAEQIRLKKIWSSQQTYDPSILDLVFMDTSGGNVRLKDIPGKYLLLDFWSSWCAPCRVENRYMVTVADQIQADGKIALVAFSLDDKKHKWIEATGDDKLNYISLSDLKAFDSPLVTAFKIDVSKRGIPFSVMIDKNGNIIRGGVSREELMQLANTLP</sequence>
<keyword evidence="2" id="KW-0201">Cytochrome c-type biogenesis</keyword>
<gene>
    <name evidence="6" type="ORF">LZZ85_08915</name>
</gene>
<dbReference type="PROSITE" id="PS00194">
    <property type="entry name" value="THIOREDOXIN_1"/>
    <property type="match status" value="1"/>
</dbReference>
<dbReference type="Pfam" id="PF00578">
    <property type="entry name" value="AhpC-TSA"/>
    <property type="match status" value="1"/>
</dbReference>
<keyword evidence="7" id="KW-1185">Reference proteome</keyword>
<feature type="domain" description="Thioredoxin" evidence="5">
    <location>
        <begin position="138"/>
        <end position="313"/>
    </location>
</feature>
<evidence type="ECO:0000313" key="7">
    <source>
        <dbReference type="Proteomes" id="UP001165367"/>
    </source>
</evidence>
<evidence type="ECO:0000256" key="2">
    <source>
        <dbReference type="ARBA" id="ARBA00022748"/>
    </source>
</evidence>
<dbReference type="InterPro" id="IPR036249">
    <property type="entry name" value="Thioredoxin-like_sf"/>
</dbReference>
<dbReference type="PANTHER" id="PTHR42852">
    <property type="entry name" value="THIOL:DISULFIDE INTERCHANGE PROTEIN DSBE"/>
    <property type="match status" value="1"/>
</dbReference>
<evidence type="ECO:0000256" key="3">
    <source>
        <dbReference type="ARBA" id="ARBA00023157"/>
    </source>
</evidence>
<dbReference type="InterPro" id="IPR050553">
    <property type="entry name" value="Thioredoxin_ResA/DsbE_sf"/>
</dbReference>
<protein>
    <submittedName>
        <fullName evidence="6">TlpA family protein disulfide reductase</fullName>
    </submittedName>
</protein>
<reference evidence="6" key="1">
    <citation type="submission" date="2022-01" db="EMBL/GenBank/DDBJ databases">
        <authorList>
            <person name="Jo J.-H."/>
            <person name="Im W.-T."/>
        </authorList>
    </citation>
    <scope>NUCLEOTIDE SEQUENCE</scope>
    <source>
        <strain evidence="6">NA20</strain>
    </source>
</reference>